<name>A0A507BKK0_9PEZI</name>
<accession>A0A507BKK0</accession>
<dbReference type="InterPro" id="IPR052895">
    <property type="entry name" value="HetReg/Transcr_Mod"/>
</dbReference>
<evidence type="ECO:0000259" key="1">
    <source>
        <dbReference type="Pfam" id="PF06985"/>
    </source>
</evidence>
<dbReference type="EMBL" id="SKBQ01000125">
    <property type="protein sequence ID" value="TPX17989.1"/>
    <property type="molecule type" value="Genomic_DNA"/>
</dbReference>
<keyword evidence="3" id="KW-1185">Reference proteome</keyword>
<reference evidence="2 3" key="1">
    <citation type="submission" date="2019-06" db="EMBL/GenBank/DDBJ databases">
        <title>Draft genome sequence of the filamentous fungus Phialemoniopsis curvata isolated from diesel fuel.</title>
        <authorList>
            <person name="Varaljay V.A."/>
            <person name="Lyon W.J."/>
            <person name="Crouch A.L."/>
            <person name="Drake C.E."/>
            <person name="Hollomon J.M."/>
            <person name="Nadeau L.J."/>
            <person name="Nunn H.S."/>
            <person name="Stevenson B.S."/>
            <person name="Bojanowski C.L."/>
            <person name="Crookes-Goodson W.J."/>
        </authorList>
    </citation>
    <scope>NUCLEOTIDE SEQUENCE [LARGE SCALE GENOMIC DNA]</scope>
    <source>
        <strain evidence="2 3">D216</strain>
    </source>
</reference>
<dbReference type="OrthoDB" id="2157530at2759"/>
<evidence type="ECO:0000313" key="3">
    <source>
        <dbReference type="Proteomes" id="UP000319257"/>
    </source>
</evidence>
<dbReference type="InterPro" id="IPR010730">
    <property type="entry name" value="HET"/>
</dbReference>
<dbReference type="InParanoid" id="A0A507BKK0"/>
<dbReference type="Proteomes" id="UP000319257">
    <property type="component" value="Unassembled WGS sequence"/>
</dbReference>
<sequence>MGIRSLIQRMHLEWRSDSSSLTAFHYDPLPEPKNYIRLLELLPSNDGVISCRLTQWLVSEAPLYCAISYTWGDTLDTTRIHVNGQEVIVRKNCEYALRQAQGQRGDRYLWVDSICINQTDDDEKGHQVAMMGDIFSRATSGLALARTTARANGCWLSADDMPDF</sequence>
<dbReference type="STRING" id="1093900.A0A507BKK0"/>
<dbReference type="RefSeq" id="XP_030999700.1">
    <property type="nucleotide sequence ID" value="XM_031134720.1"/>
</dbReference>
<protein>
    <recommendedName>
        <fullName evidence="1">Heterokaryon incompatibility domain-containing protein</fullName>
    </recommendedName>
</protein>
<comment type="caution">
    <text evidence="2">The sequence shown here is derived from an EMBL/GenBank/DDBJ whole genome shotgun (WGS) entry which is preliminary data.</text>
</comment>
<dbReference type="PANTHER" id="PTHR24148">
    <property type="entry name" value="ANKYRIN REPEAT DOMAIN-CONTAINING PROTEIN 39 HOMOLOG-RELATED"/>
    <property type="match status" value="1"/>
</dbReference>
<dbReference type="PANTHER" id="PTHR24148:SF73">
    <property type="entry name" value="HET DOMAIN PROTEIN (AFU_ORTHOLOGUE AFUA_8G01020)"/>
    <property type="match status" value="1"/>
</dbReference>
<gene>
    <name evidence="2" type="ORF">E0L32_011936</name>
</gene>
<dbReference type="GeneID" id="41979383"/>
<feature type="domain" description="Heterokaryon incompatibility" evidence="1">
    <location>
        <begin position="64"/>
        <end position="150"/>
    </location>
</feature>
<proteinExistence type="predicted"/>
<evidence type="ECO:0000313" key="2">
    <source>
        <dbReference type="EMBL" id="TPX17989.1"/>
    </source>
</evidence>
<dbReference type="AlphaFoldDB" id="A0A507BKK0"/>
<dbReference type="Pfam" id="PF06985">
    <property type="entry name" value="HET"/>
    <property type="match status" value="1"/>
</dbReference>
<organism evidence="2 3">
    <name type="scientific">Thyridium curvatum</name>
    <dbReference type="NCBI Taxonomy" id="1093900"/>
    <lineage>
        <taxon>Eukaryota</taxon>
        <taxon>Fungi</taxon>
        <taxon>Dikarya</taxon>
        <taxon>Ascomycota</taxon>
        <taxon>Pezizomycotina</taxon>
        <taxon>Sordariomycetes</taxon>
        <taxon>Sordariomycetidae</taxon>
        <taxon>Thyridiales</taxon>
        <taxon>Thyridiaceae</taxon>
        <taxon>Thyridium</taxon>
    </lineage>
</organism>